<evidence type="ECO:0000313" key="1">
    <source>
        <dbReference type="EMBL" id="VAX28201.1"/>
    </source>
</evidence>
<reference evidence="1" key="1">
    <citation type="submission" date="2018-06" db="EMBL/GenBank/DDBJ databases">
        <authorList>
            <person name="Zhirakovskaya E."/>
        </authorList>
    </citation>
    <scope>NUCLEOTIDE SEQUENCE</scope>
</reference>
<dbReference type="EMBL" id="UOGF01000035">
    <property type="protein sequence ID" value="VAX28201.1"/>
    <property type="molecule type" value="Genomic_DNA"/>
</dbReference>
<evidence type="ECO:0008006" key="2">
    <source>
        <dbReference type="Google" id="ProtNLM"/>
    </source>
</evidence>
<dbReference type="AlphaFoldDB" id="A0A3B1CNZ6"/>
<gene>
    <name evidence="1" type="ORF">MNBD_NITROSPIRAE01-2355</name>
</gene>
<proteinExistence type="predicted"/>
<organism evidence="1">
    <name type="scientific">hydrothermal vent metagenome</name>
    <dbReference type="NCBI Taxonomy" id="652676"/>
    <lineage>
        <taxon>unclassified sequences</taxon>
        <taxon>metagenomes</taxon>
        <taxon>ecological metagenomes</taxon>
    </lineage>
</organism>
<accession>A0A3B1CNZ6</accession>
<protein>
    <recommendedName>
        <fullName evidence="2">Transporter</fullName>
    </recommendedName>
</protein>
<name>A0A3B1CNZ6_9ZZZZ</name>
<sequence>MFLLIHRPIFIGFLLSILSFSSLFLTSKSFASCGAGNCFLVTGAEEGISSPGQMSLDISYRYVPMDDFQKGSGSTNEALVPKVDFENKDIENRHHREIRTLNELVQVNVGYGVTTRFTLQVAIPLMNNRAHEHFDGVTTTNPDGNFTRDDGASGIGDIRLMGRYAAVLRTRHLVVIGGGVKFPTGEYKLLNGEGNINEPSIQPGTGSFDYLFSFFYDYQILPHRFDTFVSLSYELTDENNLGYTFGDQTLFNLGFNYRLESEKNISLSTQFNLRHTDRDTFETNTGGTGVLSTGGTTLYFSSGIRIQASDTLGLYSFLQLPVYQYVNEENLVAKFGLVLGVTYTF</sequence>